<keyword evidence="2" id="KW-1185">Reference proteome</keyword>
<dbReference type="KEGG" id="rhoz:GXP67_13460"/>
<evidence type="ECO:0000313" key="1">
    <source>
        <dbReference type="EMBL" id="QHT67563.1"/>
    </source>
</evidence>
<protein>
    <submittedName>
        <fullName evidence="1">Uncharacterized protein</fullName>
    </submittedName>
</protein>
<proteinExistence type="predicted"/>
<gene>
    <name evidence="1" type="ORF">GXP67_13460</name>
</gene>
<dbReference type="AlphaFoldDB" id="A0A6C0GIQ9"/>
<dbReference type="RefSeq" id="WP_162443592.1">
    <property type="nucleotide sequence ID" value="NZ_CP048222.1"/>
</dbReference>
<dbReference type="EMBL" id="CP048222">
    <property type="protein sequence ID" value="QHT67563.1"/>
    <property type="molecule type" value="Genomic_DNA"/>
</dbReference>
<name>A0A6C0GIQ9_9BACT</name>
<sequence length="296" mass="34408">MQYSFIKWLFIFGTYISGAFFNECAAQSYAQQQRQIAAYNILLNGCIGGIGGVINKKKEDKALAAFGRNFLKGSLGGLVKYTAKSSLYALPEKNRALASFANRAYYYLGHSFTMNASLNRELLHTYNIQLYGIDLNIQLTDDVKIQPRLSLLTSYYFLLTITNKHTFNLSNSIKYGVFYFNQHPKYNYSSDGNAFQNTIILNPLSLDYNSTVSHELVHTYQFPDYYLISNFGKPWVNKLNTYKIYKSLNKFLYMDISYIQLLYNLKPNFLTTSAHYFKNFYEFEAQHFATREYIMR</sequence>
<accession>A0A6C0GIQ9</accession>
<evidence type="ECO:0000313" key="2">
    <source>
        <dbReference type="Proteomes" id="UP000480178"/>
    </source>
</evidence>
<dbReference type="Proteomes" id="UP000480178">
    <property type="component" value="Chromosome"/>
</dbReference>
<organism evidence="1 2">
    <name type="scientific">Rhodocytophaga rosea</name>
    <dbReference type="NCBI Taxonomy" id="2704465"/>
    <lineage>
        <taxon>Bacteria</taxon>
        <taxon>Pseudomonadati</taxon>
        <taxon>Bacteroidota</taxon>
        <taxon>Cytophagia</taxon>
        <taxon>Cytophagales</taxon>
        <taxon>Rhodocytophagaceae</taxon>
        <taxon>Rhodocytophaga</taxon>
    </lineage>
</organism>
<reference evidence="1 2" key="1">
    <citation type="submission" date="2020-01" db="EMBL/GenBank/DDBJ databases">
        <authorList>
            <person name="Kim M.K."/>
        </authorList>
    </citation>
    <scope>NUCLEOTIDE SEQUENCE [LARGE SCALE GENOMIC DNA]</scope>
    <source>
        <strain evidence="1 2">172606-1</strain>
    </source>
</reference>